<evidence type="ECO:0000313" key="3">
    <source>
        <dbReference type="EMBL" id="NEW07283.1"/>
    </source>
</evidence>
<name>A0A6G3ZYJ3_9BACL</name>
<reference evidence="3" key="1">
    <citation type="submission" date="2020-02" db="EMBL/GenBank/DDBJ databases">
        <authorList>
            <person name="Shen X.-R."/>
            <person name="Zhang Y.-X."/>
        </authorList>
    </citation>
    <scope>NUCLEOTIDE SEQUENCE</scope>
    <source>
        <strain evidence="3">SYP-B3998</strain>
    </source>
</reference>
<dbReference type="Pfam" id="PF12708">
    <property type="entry name" value="Pect-lyase_RHGA_epim"/>
    <property type="match status" value="1"/>
</dbReference>
<proteinExistence type="predicted"/>
<feature type="domain" description="Rhamnogalacturonase A/B/Epimerase-like pectate lyase" evidence="1">
    <location>
        <begin position="24"/>
        <end position="233"/>
    </location>
</feature>
<evidence type="ECO:0008006" key="4">
    <source>
        <dbReference type="Google" id="ProtNLM"/>
    </source>
</evidence>
<feature type="domain" description="Right handed beta helix" evidence="2">
    <location>
        <begin position="265"/>
        <end position="407"/>
    </location>
</feature>
<dbReference type="EMBL" id="JAAIKC010000005">
    <property type="protein sequence ID" value="NEW07283.1"/>
    <property type="molecule type" value="Genomic_DNA"/>
</dbReference>
<protein>
    <recommendedName>
        <fullName evidence="4">Pectate lyase superfamily protein domain-containing protein</fullName>
    </recommendedName>
</protein>
<comment type="caution">
    <text evidence="3">The sequence shown here is derived from an EMBL/GenBank/DDBJ whole genome shotgun (WGS) entry which is preliminary data.</text>
</comment>
<dbReference type="InterPro" id="IPR011050">
    <property type="entry name" value="Pectin_lyase_fold/virulence"/>
</dbReference>
<dbReference type="InterPro" id="IPR039448">
    <property type="entry name" value="Beta_helix"/>
</dbReference>
<dbReference type="RefSeq" id="WP_163947986.1">
    <property type="nucleotide sequence ID" value="NZ_JAAIKC010000005.1"/>
</dbReference>
<dbReference type="InterPro" id="IPR012334">
    <property type="entry name" value="Pectin_lyas_fold"/>
</dbReference>
<evidence type="ECO:0000259" key="1">
    <source>
        <dbReference type="Pfam" id="PF12708"/>
    </source>
</evidence>
<dbReference type="InterPro" id="IPR006626">
    <property type="entry name" value="PbH1"/>
</dbReference>
<dbReference type="Pfam" id="PF13229">
    <property type="entry name" value="Beta_helix"/>
    <property type="match status" value="1"/>
</dbReference>
<dbReference type="InterPro" id="IPR024535">
    <property type="entry name" value="RHGA/B-epi-like_pectate_lyase"/>
</dbReference>
<dbReference type="PANTHER" id="PTHR36453">
    <property type="entry name" value="SECRETED PROTEIN-RELATED"/>
    <property type="match status" value="1"/>
</dbReference>
<accession>A0A6G3ZYJ3</accession>
<dbReference type="SUPFAM" id="SSF51126">
    <property type="entry name" value="Pectin lyase-like"/>
    <property type="match status" value="1"/>
</dbReference>
<dbReference type="InterPro" id="IPR022441">
    <property type="entry name" value="Para_beta_helix_rpt-2"/>
</dbReference>
<dbReference type="PANTHER" id="PTHR36453:SF1">
    <property type="entry name" value="RIGHT HANDED BETA HELIX DOMAIN-CONTAINING PROTEIN"/>
    <property type="match status" value="1"/>
</dbReference>
<dbReference type="NCBIfam" id="TIGR03804">
    <property type="entry name" value="para_beta_helix"/>
    <property type="match status" value="1"/>
</dbReference>
<dbReference type="SMART" id="SM00710">
    <property type="entry name" value="PbH1"/>
    <property type="match status" value="9"/>
</dbReference>
<dbReference type="AlphaFoldDB" id="A0A6G3ZYJ3"/>
<evidence type="ECO:0000259" key="2">
    <source>
        <dbReference type="Pfam" id="PF13229"/>
    </source>
</evidence>
<organism evidence="3">
    <name type="scientific">Paenibacillus sp. SYP-B3998</name>
    <dbReference type="NCBI Taxonomy" id="2678564"/>
    <lineage>
        <taxon>Bacteria</taxon>
        <taxon>Bacillati</taxon>
        <taxon>Bacillota</taxon>
        <taxon>Bacilli</taxon>
        <taxon>Bacillales</taxon>
        <taxon>Paenibacillaceae</taxon>
        <taxon>Paenibacillus</taxon>
    </lineage>
</organism>
<gene>
    <name evidence="3" type="ORF">GK047_14845</name>
</gene>
<dbReference type="Gene3D" id="2.160.20.10">
    <property type="entry name" value="Single-stranded right-handed beta-helix, Pectin lyase-like"/>
    <property type="match status" value="2"/>
</dbReference>
<sequence length="414" mass="44598">MALAVGGLLKENTAQAMSPSSPILNVKDFGAKGNSRPDEDDAPYIQSALDSASLSGGVVFIPAGMYWLKSPLRVSSNITLIGSGSNAILRSTMNKFSVLHLSTVNHVHIHNIAFQGLGTFATSYVPRLESGITLNKAADVRITDCVFSMIDNGVTSVDSSRVHIENCTFDNLIGALDFDSQGHGVWCSNATDHSIQHNHFNMLFQSCISLTNGTSNSRISGNHMQKCYQSGIDIISLPTEAACKQNTISDNIVESFLNSSGKTGYTYGVRLRGNCVSNLIIGNTLTDIDDYAIKCEAKGVSEKERPRFNTFADNQIHDVRNTGIVILNSYDNRISGNSIRDCKVDGIILYAEGKEQNSFCSNNQIVTNTINRCGKSPIRIADTKCVNTILYGNIGSGNGDKIVDNGTTTTTSAL</sequence>